<gene>
    <name evidence="4" type="ORF">SKP52_10235</name>
</gene>
<dbReference type="PANTHER" id="PTHR48106:SF18">
    <property type="entry name" value="QUINONE OXIDOREDUCTASE PIG3"/>
    <property type="match status" value="1"/>
</dbReference>
<dbReference type="CDD" id="cd08291">
    <property type="entry name" value="ETR_like_1"/>
    <property type="match status" value="1"/>
</dbReference>
<dbReference type="Gene3D" id="3.90.180.10">
    <property type="entry name" value="Medium-chain alcohol dehydrogenases, catalytic domain"/>
    <property type="match status" value="1"/>
</dbReference>
<sequence length="379" mass="40231">MTDLPETNLTMLTLVKPEGQLEVSLERRPMPTPKPHEVLVKVLAAPINPSDLGLLFGGADMSTARASTKDGQPSITADVPPAGMRAMGGRIGDALAIGNEGCGTVVAAGDTPEAQALIGKTVALLGGEMYAEYRCLPVQMVMPLPDGTDPADGASCFVNPLTSLAFTETMRMENHSAIVHTAAASNLGQMLVKICAKDGIPLVNIVRSDAQVEILKGIGAKYIVNSSADDFMERLVEAIVETGATLGFDATGGGKLAGQVLTAMEAAAVKRMTTYSRYGSDTFKQVYIYGALDLSPTTFSARSFGLTWSLSGFLLTPFMAKAGMETVGRMRKRVVDELTTTFKSHYSHEVSLTEAMNVDTAQAYNAKRTGEKYLIKPHG</sequence>
<dbReference type="OrthoDB" id="8629910at2"/>
<evidence type="ECO:0000313" key="5">
    <source>
        <dbReference type="Proteomes" id="UP000030907"/>
    </source>
</evidence>
<evidence type="ECO:0000313" key="4">
    <source>
        <dbReference type="EMBL" id="AJA08953.1"/>
    </source>
</evidence>
<evidence type="ECO:0000256" key="1">
    <source>
        <dbReference type="ARBA" id="ARBA00022857"/>
    </source>
</evidence>
<dbReference type="InterPro" id="IPR036291">
    <property type="entry name" value="NAD(P)-bd_dom_sf"/>
</dbReference>
<reference evidence="4 5" key="1">
    <citation type="journal article" date="2015" name="Int. J. Syst. Evol. Microbiol.">
        <title>Description of Sphingopyxis fribergensis sp. nov. - a soil bacterium with the ability to degrade styrene and phenylacetic acid.</title>
        <authorList>
            <person name="Oelschlagel M."/>
            <person name="Ruckert C."/>
            <person name="Kalinowski J."/>
            <person name="Schmidt G."/>
            <person name="Schlomann M."/>
            <person name="Tischler D."/>
        </authorList>
    </citation>
    <scope>NUCLEOTIDE SEQUENCE [LARGE SCALE GENOMIC DNA]</scope>
    <source>
        <strain evidence="4 5">Kp5.2</strain>
    </source>
</reference>
<dbReference type="GO" id="GO:0070402">
    <property type="term" value="F:NADPH binding"/>
    <property type="evidence" value="ECO:0007669"/>
    <property type="project" value="TreeGrafter"/>
</dbReference>
<dbReference type="SUPFAM" id="SSF51735">
    <property type="entry name" value="NAD(P)-binding Rossmann-fold domains"/>
    <property type="match status" value="1"/>
</dbReference>
<dbReference type="AlphaFoldDB" id="A0A0A7PI78"/>
<dbReference type="STRING" id="1515612.SKP52_10235"/>
<organism evidence="4 5">
    <name type="scientific">Sphingopyxis fribergensis</name>
    <dbReference type="NCBI Taxonomy" id="1515612"/>
    <lineage>
        <taxon>Bacteria</taxon>
        <taxon>Pseudomonadati</taxon>
        <taxon>Pseudomonadota</taxon>
        <taxon>Alphaproteobacteria</taxon>
        <taxon>Sphingomonadales</taxon>
        <taxon>Sphingomonadaceae</taxon>
        <taxon>Sphingopyxis</taxon>
    </lineage>
</organism>
<dbReference type="RefSeq" id="WP_039574494.1">
    <property type="nucleotide sequence ID" value="NZ_CP009122.1"/>
</dbReference>
<dbReference type="Gene3D" id="3.40.50.720">
    <property type="entry name" value="NAD(P)-binding Rossmann-like Domain"/>
    <property type="match status" value="1"/>
</dbReference>
<dbReference type="KEGG" id="sphk:SKP52_10235"/>
<evidence type="ECO:0000259" key="3">
    <source>
        <dbReference type="SMART" id="SM00829"/>
    </source>
</evidence>
<dbReference type="InterPro" id="IPR013154">
    <property type="entry name" value="ADH-like_N"/>
</dbReference>
<keyword evidence="5" id="KW-1185">Reference proteome</keyword>
<dbReference type="PANTHER" id="PTHR48106">
    <property type="entry name" value="QUINONE OXIDOREDUCTASE PIG3-RELATED"/>
    <property type="match status" value="1"/>
</dbReference>
<dbReference type="HOGENOM" id="CLU_026673_17_2_5"/>
<accession>A0A0A7PI78</accession>
<keyword evidence="2" id="KW-0560">Oxidoreductase</keyword>
<dbReference type="Pfam" id="PF08240">
    <property type="entry name" value="ADH_N"/>
    <property type="match status" value="1"/>
</dbReference>
<dbReference type="SMART" id="SM00829">
    <property type="entry name" value="PKS_ER"/>
    <property type="match status" value="1"/>
</dbReference>
<evidence type="ECO:0000256" key="2">
    <source>
        <dbReference type="ARBA" id="ARBA00023002"/>
    </source>
</evidence>
<feature type="domain" description="Enoyl reductase (ER)" evidence="3">
    <location>
        <begin position="19"/>
        <end position="375"/>
    </location>
</feature>
<dbReference type="SUPFAM" id="SSF50129">
    <property type="entry name" value="GroES-like"/>
    <property type="match status" value="1"/>
</dbReference>
<dbReference type="InterPro" id="IPR011032">
    <property type="entry name" value="GroES-like_sf"/>
</dbReference>
<dbReference type="InterPro" id="IPR020843">
    <property type="entry name" value="ER"/>
</dbReference>
<dbReference type="GO" id="GO:0016651">
    <property type="term" value="F:oxidoreductase activity, acting on NAD(P)H"/>
    <property type="evidence" value="ECO:0007669"/>
    <property type="project" value="TreeGrafter"/>
</dbReference>
<keyword evidence="1" id="KW-0521">NADP</keyword>
<dbReference type="EMBL" id="CP009122">
    <property type="protein sequence ID" value="AJA08953.1"/>
    <property type="molecule type" value="Genomic_DNA"/>
</dbReference>
<proteinExistence type="predicted"/>
<name>A0A0A7PI78_9SPHN</name>
<protein>
    <submittedName>
        <fullName evidence="4">Alcohol dehydrogenase GroES-like protein</fullName>
    </submittedName>
</protein>
<dbReference type="Proteomes" id="UP000030907">
    <property type="component" value="Chromosome"/>
</dbReference>